<proteinExistence type="predicted"/>
<comment type="caution">
    <text evidence="1">The sequence shown here is derived from an EMBL/GenBank/DDBJ whole genome shotgun (WGS) entry which is preliminary data.</text>
</comment>
<sequence>MGQLAKPNSRSKMAETCDPEKTCIYSTSVESQIRKKRTWTWTCDARSKYQAFQWSSTKTFISEAGYIDPECNRRNQADFWRFNPSEDMELWMACILAEAARSRTFRLHYCNPLARRSNLIATTLDCKFDINNISENMITMQKKRDEILNVSQLAKLQRPGSKRFNATNCCSNQQSMMELMLNFPVPEVKDLLHEENAGVAMNEVASTCAVNGRIAGLSHNAAPGREDAIASKKSRLYEASLVNVCDSYCERESRLRGVSNELLTKDVLSKSSREKFMIQPKWEMGLMKSMKPTKANQGSNNLEIQTNKFMMEIQTAQTQLRLVQSNQSFSNSDNIRTQIMIGNVEIDHDQLISSKLSLEQRKFPVKDCLINFQEEWKKIIEYENKDNPQQMTSKESVTAPGELIQMEFDRSNNRGSAGERSKMDQSSFTILRSENGKWRNITKWSILYNFLLSSHFIIKDISTLRQIFQRNDQMIKIDPESAFHHIQLDKEFEPFLDATTGKQQDRSNFNPQAVWLEDIRKEIRAMFNLNPAVLGLGDRFKQRFESCDRTEKVQYDDQCRSRRICELHRSVELLENLEMNRWSSYEEAEQSQIVCCSDQRLKLQSLLEQRQVLKIYLEEETDRTECTDQNNVRAATSGSQY</sequence>
<dbReference type="EMBL" id="SNRW01002863">
    <property type="protein sequence ID" value="KAA6391492.1"/>
    <property type="molecule type" value="Genomic_DNA"/>
</dbReference>
<accession>A0A5J4WAE3</accession>
<reference evidence="1 2" key="1">
    <citation type="submission" date="2019-03" db="EMBL/GenBank/DDBJ databases">
        <title>Single cell metagenomics reveals metabolic interactions within the superorganism composed of flagellate Streblomastix strix and complex community of Bacteroidetes bacteria on its surface.</title>
        <authorList>
            <person name="Treitli S.C."/>
            <person name="Kolisko M."/>
            <person name="Husnik F."/>
            <person name="Keeling P."/>
            <person name="Hampl V."/>
        </authorList>
    </citation>
    <scope>NUCLEOTIDE SEQUENCE [LARGE SCALE GENOMIC DNA]</scope>
    <source>
        <strain evidence="1">ST1C</strain>
    </source>
</reference>
<name>A0A5J4WAE3_9EUKA</name>
<evidence type="ECO:0000313" key="2">
    <source>
        <dbReference type="Proteomes" id="UP000324800"/>
    </source>
</evidence>
<evidence type="ECO:0000313" key="1">
    <source>
        <dbReference type="EMBL" id="KAA6391492.1"/>
    </source>
</evidence>
<protein>
    <submittedName>
        <fullName evidence="1">Uncharacterized protein</fullName>
    </submittedName>
</protein>
<dbReference type="Proteomes" id="UP000324800">
    <property type="component" value="Unassembled WGS sequence"/>
</dbReference>
<dbReference type="AlphaFoldDB" id="A0A5J4WAE3"/>
<gene>
    <name evidence="1" type="ORF">EZS28_012979</name>
</gene>
<organism evidence="1 2">
    <name type="scientific">Streblomastix strix</name>
    <dbReference type="NCBI Taxonomy" id="222440"/>
    <lineage>
        <taxon>Eukaryota</taxon>
        <taxon>Metamonada</taxon>
        <taxon>Preaxostyla</taxon>
        <taxon>Oxymonadida</taxon>
        <taxon>Streblomastigidae</taxon>
        <taxon>Streblomastix</taxon>
    </lineage>
</organism>